<keyword evidence="3" id="KW-1185">Reference proteome</keyword>
<name>A0A9P7VIL7_9AGAR</name>
<dbReference type="Proteomes" id="UP000812287">
    <property type="component" value="Unassembled WGS sequence"/>
</dbReference>
<evidence type="ECO:0000259" key="1">
    <source>
        <dbReference type="Pfam" id="PF13087"/>
    </source>
</evidence>
<dbReference type="InterPro" id="IPR047187">
    <property type="entry name" value="SF1_C_Upf1"/>
</dbReference>
<comment type="caution">
    <text evidence="2">The sequence shown here is derived from an EMBL/GenBank/DDBJ whole genome shotgun (WGS) entry which is preliminary data.</text>
</comment>
<evidence type="ECO:0000313" key="3">
    <source>
        <dbReference type="Proteomes" id="UP000812287"/>
    </source>
</evidence>
<dbReference type="OrthoDB" id="6513042at2759"/>
<protein>
    <recommendedName>
        <fullName evidence="1">DNA2/NAM7 helicase-like C-terminal domain-containing protein</fullName>
    </recommendedName>
</protein>
<dbReference type="Pfam" id="PF13087">
    <property type="entry name" value="AAA_12"/>
    <property type="match status" value="1"/>
</dbReference>
<dbReference type="PANTHER" id="PTHR10887">
    <property type="entry name" value="DNA2/NAM7 HELICASE FAMILY"/>
    <property type="match status" value="1"/>
</dbReference>
<dbReference type="GeneID" id="66104765"/>
<proteinExistence type="predicted"/>
<gene>
    <name evidence="2" type="ORF">BT62DRAFT_849527</name>
</gene>
<reference evidence="2" key="1">
    <citation type="submission" date="2020-11" db="EMBL/GenBank/DDBJ databases">
        <title>Adaptations for nitrogen fixation in a non-lichenized fungal sporocarp promotes dispersal by wood-feeding termites.</title>
        <authorList>
            <consortium name="DOE Joint Genome Institute"/>
            <person name="Koch R.A."/>
            <person name="Yoon G."/>
            <person name="Arayal U."/>
            <person name="Lail K."/>
            <person name="Amirebrahimi M."/>
            <person name="Labutti K."/>
            <person name="Lipzen A."/>
            <person name="Riley R."/>
            <person name="Barry K."/>
            <person name="Henrissat B."/>
            <person name="Grigoriev I.V."/>
            <person name="Herr J.R."/>
            <person name="Aime M.C."/>
        </authorList>
    </citation>
    <scope>NUCLEOTIDE SEQUENCE</scope>
    <source>
        <strain evidence="2">MCA 3950</strain>
    </source>
</reference>
<dbReference type="CDD" id="cd18808">
    <property type="entry name" value="SF1_C_Upf1"/>
    <property type="match status" value="1"/>
</dbReference>
<dbReference type="EMBL" id="MU250562">
    <property type="protein sequence ID" value="KAG7441263.1"/>
    <property type="molecule type" value="Genomic_DNA"/>
</dbReference>
<dbReference type="AlphaFoldDB" id="A0A9P7VIL7"/>
<dbReference type="RefSeq" id="XP_043034763.1">
    <property type="nucleotide sequence ID" value="XM_043182468.1"/>
</dbReference>
<feature type="domain" description="DNA2/NAM7 helicase-like C-terminal" evidence="1">
    <location>
        <begin position="3"/>
        <end position="79"/>
    </location>
</feature>
<dbReference type="InterPro" id="IPR041679">
    <property type="entry name" value="DNA2/NAM7-like_C"/>
</dbReference>
<evidence type="ECO:0000313" key="2">
    <source>
        <dbReference type="EMBL" id="KAG7441263.1"/>
    </source>
</evidence>
<feature type="non-terminal residue" evidence="2">
    <location>
        <position position="103"/>
    </location>
</feature>
<dbReference type="PANTHER" id="PTHR10887:SF495">
    <property type="entry name" value="HELICASE SENATAXIN ISOFORM X1-RELATED"/>
    <property type="match status" value="1"/>
</dbReference>
<dbReference type="SUPFAM" id="SSF52540">
    <property type="entry name" value="P-loop containing nucleoside triphosphate hydrolases"/>
    <property type="match status" value="1"/>
</dbReference>
<dbReference type="Gene3D" id="3.40.50.300">
    <property type="entry name" value="P-loop containing nucleotide triphosphate hydrolases"/>
    <property type="match status" value="1"/>
</dbReference>
<sequence>NFCIITPYDAQRAAIERELKNLNLPWERVFNVDSFQGNEADIVLVSVVRCKEPGFLRSDQRMNVMLTRCRRGLVIITSRSFLSGPGQSTLVGKLARGRNWTEW</sequence>
<dbReference type="InterPro" id="IPR027417">
    <property type="entry name" value="P-loop_NTPase"/>
</dbReference>
<dbReference type="InterPro" id="IPR045055">
    <property type="entry name" value="DNA2/NAM7-like"/>
</dbReference>
<feature type="non-terminal residue" evidence="2">
    <location>
        <position position="1"/>
    </location>
</feature>
<organism evidence="2 3">
    <name type="scientific">Guyanagaster necrorhizus</name>
    <dbReference type="NCBI Taxonomy" id="856835"/>
    <lineage>
        <taxon>Eukaryota</taxon>
        <taxon>Fungi</taxon>
        <taxon>Dikarya</taxon>
        <taxon>Basidiomycota</taxon>
        <taxon>Agaricomycotina</taxon>
        <taxon>Agaricomycetes</taxon>
        <taxon>Agaricomycetidae</taxon>
        <taxon>Agaricales</taxon>
        <taxon>Marasmiineae</taxon>
        <taxon>Physalacriaceae</taxon>
        <taxon>Guyanagaster</taxon>
    </lineage>
</organism>
<accession>A0A9P7VIL7</accession>